<feature type="coiled-coil region" evidence="1">
    <location>
        <begin position="1"/>
        <end position="28"/>
    </location>
</feature>
<name>A0ABW6KEU6_9BACI</name>
<organism evidence="2 3">
    <name type="scientific">Cytobacillus spartinae</name>
    <dbReference type="NCBI Taxonomy" id="3299023"/>
    <lineage>
        <taxon>Bacteria</taxon>
        <taxon>Bacillati</taxon>
        <taxon>Bacillota</taxon>
        <taxon>Bacilli</taxon>
        <taxon>Bacillales</taxon>
        <taxon>Bacillaceae</taxon>
        <taxon>Cytobacillus</taxon>
    </lineage>
</organism>
<proteinExistence type="predicted"/>
<dbReference type="EMBL" id="JBIACK010000008">
    <property type="protein sequence ID" value="MFE8702067.1"/>
    <property type="molecule type" value="Genomic_DNA"/>
</dbReference>
<dbReference type="RefSeq" id="WP_389362035.1">
    <property type="nucleotide sequence ID" value="NZ_JBIACK010000008.1"/>
</dbReference>
<evidence type="ECO:0000313" key="3">
    <source>
        <dbReference type="Proteomes" id="UP001601059"/>
    </source>
</evidence>
<comment type="caution">
    <text evidence="2">The sequence shown here is derived from an EMBL/GenBank/DDBJ whole genome shotgun (WGS) entry which is preliminary data.</text>
</comment>
<accession>A0ABW6KEU6</accession>
<sequence>MKQIIDLNEQVKKSITNLEKECELVGNKLKHIYFERFKSLEAILSIDLVRVQKGKPVGEEKVFAEEYESYLEVGIEEDEEYFPNAYIPIWKCKQEWFQLVGYISECDSKLIEKKLNSILEDMLTERIDDMEGQMK</sequence>
<keyword evidence="3" id="KW-1185">Reference proteome</keyword>
<keyword evidence="1" id="KW-0175">Coiled coil</keyword>
<reference evidence="2 3" key="1">
    <citation type="submission" date="2024-08" db="EMBL/GenBank/DDBJ databases">
        <title>Two novel Cytobacillus novel species.</title>
        <authorList>
            <person name="Liu G."/>
        </authorList>
    </citation>
    <scope>NUCLEOTIDE SEQUENCE [LARGE SCALE GENOMIC DNA]</scope>
    <source>
        <strain evidence="2 3">FJAT-54145</strain>
    </source>
</reference>
<evidence type="ECO:0000256" key="1">
    <source>
        <dbReference type="SAM" id="Coils"/>
    </source>
</evidence>
<dbReference type="Proteomes" id="UP001601059">
    <property type="component" value="Unassembled WGS sequence"/>
</dbReference>
<protein>
    <submittedName>
        <fullName evidence="2">Uncharacterized protein</fullName>
    </submittedName>
</protein>
<gene>
    <name evidence="2" type="ORF">ACFYKX_15830</name>
</gene>
<evidence type="ECO:0000313" key="2">
    <source>
        <dbReference type="EMBL" id="MFE8702067.1"/>
    </source>
</evidence>